<organism evidence="2 3">
    <name type="scientific">Solibacillus merdavium</name>
    <dbReference type="NCBI Taxonomy" id="2762218"/>
    <lineage>
        <taxon>Bacteria</taxon>
        <taxon>Bacillati</taxon>
        <taxon>Bacillota</taxon>
        <taxon>Bacilli</taxon>
        <taxon>Bacillales</taxon>
        <taxon>Caryophanaceae</taxon>
        <taxon>Solibacillus</taxon>
    </lineage>
</organism>
<evidence type="ECO:0000313" key="2">
    <source>
        <dbReference type="EMBL" id="MBD8032442.1"/>
    </source>
</evidence>
<reference evidence="2 3" key="1">
    <citation type="submission" date="2020-08" db="EMBL/GenBank/DDBJ databases">
        <title>A Genomic Blueprint of the Chicken Gut Microbiome.</title>
        <authorList>
            <person name="Gilroy R."/>
            <person name="Ravi A."/>
            <person name="Getino M."/>
            <person name="Pursley I."/>
            <person name="Horton D.L."/>
            <person name="Alikhan N.-F."/>
            <person name="Baker D."/>
            <person name="Gharbi K."/>
            <person name="Hall N."/>
            <person name="Watson M."/>
            <person name="Adriaenssens E.M."/>
            <person name="Foster-Nyarko E."/>
            <person name="Jarju S."/>
            <person name="Secka A."/>
            <person name="Antonio M."/>
            <person name="Oren A."/>
            <person name="Chaudhuri R."/>
            <person name="La Ragione R.M."/>
            <person name="Hildebrand F."/>
            <person name="Pallen M.J."/>
        </authorList>
    </citation>
    <scope>NUCLEOTIDE SEQUENCE [LARGE SCALE GENOMIC DNA]</scope>
    <source>
        <strain evidence="2 3">Sa1YVA6</strain>
    </source>
</reference>
<gene>
    <name evidence="2" type="ORF">H9632_05125</name>
</gene>
<keyword evidence="1" id="KW-1133">Transmembrane helix</keyword>
<dbReference type="Gene3D" id="3.30.530.20">
    <property type="match status" value="1"/>
</dbReference>
<evidence type="ECO:0000256" key="1">
    <source>
        <dbReference type="SAM" id="Phobius"/>
    </source>
</evidence>
<keyword evidence="3" id="KW-1185">Reference proteome</keyword>
<name>A0ABR8XKI0_9BACL</name>
<dbReference type="Pfam" id="PF13781">
    <property type="entry name" value="DoxX_3"/>
    <property type="match status" value="1"/>
</dbReference>
<accession>A0ABR8XKI0</accession>
<evidence type="ECO:0000313" key="3">
    <source>
        <dbReference type="Proteomes" id="UP000600565"/>
    </source>
</evidence>
<dbReference type="SUPFAM" id="SSF55961">
    <property type="entry name" value="Bet v1-like"/>
    <property type="match status" value="1"/>
</dbReference>
<dbReference type="RefSeq" id="WP_191703148.1">
    <property type="nucleotide sequence ID" value="NZ_JACSPW010000003.1"/>
</dbReference>
<keyword evidence="1" id="KW-0812">Transmembrane</keyword>
<comment type="caution">
    <text evidence="2">The sequence shown here is derived from an EMBL/GenBank/DDBJ whole genome shotgun (WGS) entry which is preliminary data.</text>
</comment>
<proteinExistence type="predicted"/>
<feature type="transmembrane region" description="Helical" evidence="1">
    <location>
        <begin position="169"/>
        <end position="188"/>
    </location>
</feature>
<dbReference type="EMBL" id="JACSPW010000003">
    <property type="protein sequence ID" value="MBD8032442.1"/>
    <property type="molecule type" value="Genomic_DNA"/>
</dbReference>
<protein>
    <submittedName>
        <fullName evidence="2">DoxX-like family protein</fullName>
    </submittedName>
</protein>
<feature type="transmembrane region" description="Helical" evidence="1">
    <location>
        <begin position="270"/>
        <end position="290"/>
    </location>
</feature>
<dbReference type="Proteomes" id="UP000600565">
    <property type="component" value="Unassembled WGS sequence"/>
</dbReference>
<keyword evidence="1" id="KW-0472">Membrane</keyword>
<sequence length="302" mass="34544">MKKKPIYVETVIDSSIEKVWHYTQQPDLHEQWDLRFTSITYIEKQHEDAPQTFTYTTKVMPGLSVTGWGESKGTHEKASGVKTSSLHFGTPQRISPIKEGRGYWQYIPNGDHVTFLTQYDYDVRFGQLGQLFDQLFRPVIGWATALSFNVLARWIESGEKPVTQYRRFFSYYLLCFLFSFTWMYQGLIPKVLMKHPLEIDMLMKLSPLSLGQASTAIVWIGVLEMMIGILFLVPKLQPLLLKAQIVLFPLLTLSAIIAEPTVATAPFNVVTLNIGLWFASIIALLLTKELPTARFCKRKRGA</sequence>
<feature type="transmembrane region" description="Helical" evidence="1">
    <location>
        <begin position="239"/>
        <end position="258"/>
    </location>
</feature>
<feature type="transmembrane region" description="Helical" evidence="1">
    <location>
        <begin position="208"/>
        <end position="232"/>
    </location>
</feature>
<dbReference type="InterPro" id="IPR023393">
    <property type="entry name" value="START-like_dom_sf"/>
</dbReference>
<dbReference type="InterPro" id="IPR025695">
    <property type="entry name" value="DoxX-like"/>
</dbReference>